<name>A0AAU7DP46_9BACT</name>
<proteinExistence type="predicted"/>
<organism evidence="1">
    <name type="scientific">Telmatobacter sp. DSM 110680</name>
    <dbReference type="NCBI Taxonomy" id="3036704"/>
    <lineage>
        <taxon>Bacteria</taxon>
        <taxon>Pseudomonadati</taxon>
        <taxon>Acidobacteriota</taxon>
        <taxon>Terriglobia</taxon>
        <taxon>Terriglobales</taxon>
        <taxon>Acidobacteriaceae</taxon>
        <taxon>Telmatobacter</taxon>
    </lineage>
</organism>
<evidence type="ECO:0000313" key="1">
    <source>
        <dbReference type="EMBL" id="XBH18823.1"/>
    </source>
</evidence>
<dbReference type="AlphaFoldDB" id="A0AAU7DP46"/>
<gene>
    <name evidence="1" type="ORF">P8935_05785</name>
</gene>
<evidence type="ECO:0008006" key="2">
    <source>
        <dbReference type="Google" id="ProtNLM"/>
    </source>
</evidence>
<dbReference type="RefSeq" id="WP_348264041.1">
    <property type="nucleotide sequence ID" value="NZ_CP121196.1"/>
</dbReference>
<accession>A0AAU7DP46</accession>
<reference evidence="1" key="1">
    <citation type="submission" date="2023-03" db="EMBL/GenBank/DDBJ databases">
        <title>Edaphobacter sp.</title>
        <authorList>
            <person name="Huber K.J."/>
            <person name="Papendorf J."/>
            <person name="Pilke C."/>
            <person name="Bunk B."/>
            <person name="Sproeer C."/>
            <person name="Pester M."/>
        </authorList>
    </citation>
    <scope>NUCLEOTIDE SEQUENCE</scope>
    <source>
        <strain evidence="1">DSM 110680</strain>
    </source>
</reference>
<sequence>MVTSTNGGNTTYIPVISPLLAAPLGNHLLVESRATILDSYFPKGNGQPGYTSSSFLGLSYLQLNYLANSHMTVVAGEFLTPFGTYNERLTPIWISNFESAPLTFSLGTMNSGSSVGGMLRGSGVSTNSISLDYAGYFSAASTNEQFNSQRSAGGRAALYLPEARLEIGASYNRRLQDQHQNFIGLHLWWEPADALVKFRSEYAHGQHAQGYWMESEFHLTRATDANTFRRGFQPVVRWQQTFRSSPDSSDELPSADTNRADFGLDYLFPHEVRINTSYSRQFASTGNRNIWQTGLVYRFLFPTWRSK</sequence>
<dbReference type="EMBL" id="CP121196">
    <property type="protein sequence ID" value="XBH18823.1"/>
    <property type="molecule type" value="Genomic_DNA"/>
</dbReference>
<dbReference type="SUPFAM" id="SSF56935">
    <property type="entry name" value="Porins"/>
    <property type="match status" value="1"/>
</dbReference>
<protein>
    <recommendedName>
        <fullName evidence="2">MetA-pathway of phenol degradation</fullName>
    </recommendedName>
</protein>